<proteinExistence type="predicted"/>
<feature type="compositionally biased region" description="Polar residues" evidence="1">
    <location>
        <begin position="18"/>
        <end position="42"/>
    </location>
</feature>
<sequence>MHEISSGSNVRSLLAKFESNQNNATSPPSRGRSPVNSDNSGSGRPLSKVRASFIAVEKAAHSPTATTFAAAERPLQRTTSWGVQSVGSSEDAKAGRSLGSSPQGDRPEISPKVVEQVANIVTSSKEAAERIIGQKDSAKENSLRKVANDVPGKPSSPSDDSKPKSAPASKTATKRPPNINTTKKPVSKPMPSTGAKSTAGHRSPTAANSNSSSTSKTVRPSNKSVAGNLSGKESVKSPGHRPGRPALSSIQSTARTTRARSSTPVRATTKSTTSKSHPASPDASENQTKSPSRQNRRPVSMTAPSLSTSRTASASRSPTRTAHTTSGLSRKPSSTLKSTNGAVHPRITAATNASVRKQSSRLSLANNASNDRPGSRASTVGTKPVADGFLARLTRPTASSAGKAHEKIEVKSPPRPAKSAKAPPKKTVEKEPHRTHAIKGKGGSEKNSQKENSTENHEKLNRDSNSHLSEPLKEYQTHLETLNVPYEQPVEEPIPDLTWEPVRERPGYPRAPKPRFTEVEDKHVPATVNEPAEKPSEKPVEATTEKEVSPATTEPPVQSSADPSTEQKPAEPPTGDAMENTSERPVDQGKHEVELPVECAVEKQSTETQAQSAEEKIELSIENTVESSTEKPVGPNVQKTESTADEPLEASLTQPEEKAELSADKPLESAIAVSAEKPEQPIDIPLVSTEESNDAVSSAPEHPSPAEDAPPVNEGTDYSTEPPKEIAPESVEEADGIETPAEKAVDTAVTAATTDIAPATNDVDIAK</sequence>
<feature type="compositionally biased region" description="Basic and acidic residues" evidence="1">
    <location>
        <begin position="403"/>
        <end position="412"/>
    </location>
</feature>
<feature type="compositionally biased region" description="Low complexity" evidence="1">
    <location>
        <begin position="252"/>
        <end position="269"/>
    </location>
</feature>
<feature type="region of interest" description="Disordered" evidence="1">
    <location>
        <begin position="58"/>
        <end position="112"/>
    </location>
</feature>
<dbReference type="AlphaFoldDB" id="A0A507R3V9"/>
<dbReference type="Proteomes" id="UP000319663">
    <property type="component" value="Unassembled WGS sequence"/>
</dbReference>
<feature type="compositionally biased region" description="Low complexity" evidence="1">
    <location>
        <begin position="360"/>
        <end position="370"/>
    </location>
</feature>
<feature type="compositionally biased region" description="Polar residues" evidence="1">
    <location>
        <begin position="1"/>
        <end position="11"/>
    </location>
</feature>
<feature type="compositionally biased region" description="Basic and acidic residues" evidence="1">
    <location>
        <begin position="531"/>
        <end position="548"/>
    </location>
</feature>
<evidence type="ECO:0000256" key="1">
    <source>
        <dbReference type="SAM" id="MobiDB-lite"/>
    </source>
</evidence>
<reference evidence="2 3" key="1">
    <citation type="submission" date="2019-06" db="EMBL/GenBank/DDBJ databases">
        <title>Wine fermentation using esterase from Monascus purpureus.</title>
        <authorList>
            <person name="Geng C."/>
            <person name="Zhang Y."/>
        </authorList>
    </citation>
    <scope>NUCLEOTIDE SEQUENCE [LARGE SCALE GENOMIC DNA]</scope>
    <source>
        <strain evidence="2">HQ1</strain>
    </source>
</reference>
<feature type="region of interest" description="Disordered" evidence="1">
    <location>
        <begin position="124"/>
        <end position="746"/>
    </location>
</feature>
<comment type="caution">
    <text evidence="2">The sequence shown here is derived from an EMBL/GenBank/DDBJ whole genome shotgun (WGS) entry which is preliminary data.</text>
</comment>
<evidence type="ECO:0000313" key="3">
    <source>
        <dbReference type="Proteomes" id="UP000319663"/>
    </source>
</evidence>
<dbReference type="STRING" id="5098.A0A507R3V9"/>
<feature type="compositionally biased region" description="Polar residues" evidence="1">
    <location>
        <begin position="76"/>
        <end position="88"/>
    </location>
</feature>
<organism evidence="2 3">
    <name type="scientific">Monascus purpureus</name>
    <name type="common">Red mold</name>
    <name type="synonym">Monascus anka</name>
    <dbReference type="NCBI Taxonomy" id="5098"/>
    <lineage>
        <taxon>Eukaryota</taxon>
        <taxon>Fungi</taxon>
        <taxon>Dikarya</taxon>
        <taxon>Ascomycota</taxon>
        <taxon>Pezizomycotina</taxon>
        <taxon>Eurotiomycetes</taxon>
        <taxon>Eurotiomycetidae</taxon>
        <taxon>Eurotiales</taxon>
        <taxon>Aspergillaceae</taxon>
        <taxon>Monascus</taxon>
    </lineage>
</organism>
<feature type="compositionally biased region" description="Low complexity" evidence="1">
    <location>
        <begin position="153"/>
        <end position="170"/>
    </location>
</feature>
<feature type="region of interest" description="Disordered" evidence="1">
    <location>
        <begin position="1"/>
        <end position="46"/>
    </location>
</feature>
<accession>A0A507R3V9</accession>
<protein>
    <submittedName>
        <fullName evidence="2">Uncharacterized protein</fullName>
    </submittedName>
</protein>
<feature type="compositionally biased region" description="Basic and acidic residues" evidence="1">
    <location>
        <begin position="126"/>
        <end position="147"/>
    </location>
</feature>
<feature type="compositionally biased region" description="Low complexity" evidence="1">
    <location>
        <begin position="202"/>
        <end position="222"/>
    </location>
</feature>
<feature type="compositionally biased region" description="Polar residues" evidence="1">
    <location>
        <begin position="550"/>
        <end position="567"/>
    </location>
</feature>
<keyword evidence="3" id="KW-1185">Reference proteome</keyword>
<name>A0A507R3V9_MONPU</name>
<dbReference type="EMBL" id="VIFY01000011">
    <property type="protein sequence ID" value="TQB76240.1"/>
    <property type="molecule type" value="Genomic_DNA"/>
</dbReference>
<feature type="compositionally biased region" description="Basic and acidic residues" evidence="1">
    <location>
        <begin position="581"/>
        <end position="605"/>
    </location>
</feature>
<gene>
    <name evidence="2" type="ORF">MPDQ_000547</name>
</gene>
<feature type="compositionally biased region" description="Low complexity" evidence="1">
    <location>
        <begin position="302"/>
        <end position="326"/>
    </location>
</feature>
<feature type="compositionally biased region" description="Polar residues" evidence="1">
    <location>
        <begin position="270"/>
        <end position="293"/>
    </location>
</feature>
<feature type="compositionally biased region" description="Basic and acidic residues" evidence="1">
    <location>
        <begin position="515"/>
        <end position="524"/>
    </location>
</feature>
<evidence type="ECO:0000313" key="2">
    <source>
        <dbReference type="EMBL" id="TQB76240.1"/>
    </source>
</evidence>
<feature type="compositionally biased region" description="Basic and acidic residues" evidence="1">
    <location>
        <begin position="655"/>
        <end position="667"/>
    </location>
</feature>
<feature type="compositionally biased region" description="Basic and acidic residues" evidence="1">
    <location>
        <begin position="442"/>
        <end position="477"/>
    </location>
</feature>
<feature type="compositionally biased region" description="Polar residues" evidence="1">
    <location>
        <begin position="327"/>
        <end position="341"/>
    </location>
</feature>